<dbReference type="EMBL" id="JABWDY010034143">
    <property type="protein sequence ID" value="KAF5182918.1"/>
    <property type="molecule type" value="Genomic_DNA"/>
</dbReference>
<name>A0A7J6VE67_THATH</name>
<accession>A0A7J6VE67</accession>
<sequence length="135" mass="15501">MAMVKQQAAYCDGIKTFTTWCKDYDEDSNFIKQGEGGDPKVFLNICFFGKQVGRQTTPCMEIDLVNYENLLQCVRKLLLSMDFLQAKTFAHLVTEITNDMFELGKHVLASIQNCYSKAERIDFNVKVRVLEHNVC</sequence>
<evidence type="ECO:0000313" key="1">
    <source>
        <dbReference type="EMBL" id="KAF5182918.1"/>
    </source>
</evidence>
<dbReference type="AlphaFoldDB" id="A0A7J6VE67"/>
<gene>
    <name evidence="1" type="ORF">FRX31_027496</name>
</gene>
<proteinExistence type="predicted"/>
<organism evidence="1 2">
    <name type="scientific">Thalictrum thalictroides</name>
    <name type="common">Rue-anemone</name>
    <name type="synonym">Anemone thalictroides</name>
    <dbReference type="NCBI Taxonomy" id="46969"/>
    <lineage>
        <taxon>Eukaryota</taxon>
        <taxon>Viridiplantae</taxon>
        <taxon>Streptophyta</taxon>
        <taxon>Embryophyta</taxon>
        <taxon>Tracheophyta</taxon>
        <taxon>Spermatophyta</taxon>
        <taxon>Magnoliopsida</taxon>
        <taxon>Ranunculales</taxon>
        <taxon>Ranunculaceae</taxon>
        <taxon>Thalictroideae</taxon>
        <taxon>Thalictrum</taxon>
    </lineage>
</organism>
<evidence type="ECO:0000313" key="2">
    <source>
        <dbReference type="Proteomes" id="UP000554482"/>
    </source>
</evidence>
<keyword evidence="2" id="KW-1185">Reference proteome</keyword>
<protein>
    <submittedName>
        <fullName evidence="1">Uncharacterized protein</fullName>
    </submittedName>
</protein>
<dbReference type="Proteomes" id="UP000554482">
    <property type="component" value="Unassembled WGS sequence"/>
</dbReference>
<comment type="caution">
    <text evidence="1">The sequence shown here is derived from an EMBL/GenBank/DDBJ whole genome shotgun (WGS) entry which is preliminary data.</text>
</comment>
<reference evidence="1 2" key="1">
    <citation type="submission" date="2020-06" db="EMBL/GenBank/DDBJ databases">
        <title>Transcriptomic and genomic resources for Thalictrum thalictroides and T. hernandezii: Facilitating candidate gene discovery in an emerging model plant lineage.</title>
        <authorList>
            <person name="Arias T."/>
            <person name="Riano-Pachon D.M."/>
            <person name="Di Stilio V.S."/>
        </authorList>
    </citation>
    <scope>NUCLEOTIDE SEQUENCE [LARGE SCALE GENOMIC DNA]</scope>
    <source>
        <strain evidence="2">cv. WT478/WT964</strain>
        <tissue evidence="1">Leaves</tissue>
    </source>
</reference>